<dbReference type="AlphaFoldDB" id="D7DSM3"/>
<dbReference type="InParanoid" id="D7DSM3"/>
<evidence type="ECO:0000313" key="1">
    <source>
        <dbReference type="EMBL" id="ADI36133.1"/>
    </source>
</evidence>
<gene>
    <name evidence="1" type="ordered locus">Mvol_0473</name>
</gene>
<protein>
    <submittedName>
        <fullName evidence="1">Uncharacterized protein</fullName>
    </submittedName>
</protein>
<sequence length="152" mass="17917">MIKRYKVIEGSESQKLLTEHVSKKLRVGRELVKFVEKYLPQIPKQEIDMKINDFMNTFSVYALNINDTKPEGWVWYENTYDIRPSKYEKEMYDEWCKIPRITQEEVNLLAKNLGIHLEMGSNFGYKSNSKNEVIELIVSTNDVNNSDFILEA</sequence>
<keyword evidence="2" id="KW-1185">Reference proteome</keyword>
<dbReference type="KEGG" id="mvo:Mvol_0473"/>
<proteinExistence type="predicted"/>
<dbReference type="EMBL" id="CP002057">
    <property type="protein sequence ID" value="ADI36133.1"/>
    <property type="molecule type" value="Genomic_DNA"/>
</dbReference>
<evidence type="ECO:0000313" key="2">
    <source>
        <dbReference type="Proteomes" id="UP000007722"/>
    </source>
</evidence>
<dbReference type="STRING" id="456320.Mvol_0473"/>
<dbReference type="OrthoDB" id="372565at2157"/>
<dbReference type="Proteomes" id="UP000007722">
    <property type="component" value="Chromosome"/>
</dbReference>
<organism evidence="1 2">
    <name type="scientific">Methanococcus voltae (strain ATCC BAA-1334 / A3)</name>
    <dbReference type="NCBI Taxonomy" id="456320"/>
    <lineage>
        <taxon>Archaea</taxon>
        <taxon>Methanobacteriati</taxon>
        <taxon>Methanobacteriota</taxon>
        <taxon>Methanomada group</taxon>
        <taxon>Methanococci</taxon>
        <taxon>Methanococcales</taxon>
        <taxon>Methanococcaceae</taxon>
        <taxon>Methanococcus</taxon>
    </lineage>
</organism>
<reference evidence="1 2" key="1">
    <citation type="submission" date="2010-05" db="EMBL/GenBank/DDBJ databases">
        <title>Complete sequence of Methanococcus voltae A3.</title>
        <authorList>
            <consortium name="US DOE Joint Genome Institute"/>
            <person name="Lucas S."/>
            <person name="Copeland A."/>
            <person name="Lapidus A."/>
            <person name="Cheng J.-F."/>
            <person name="Bruce D."/>
            <person name="Goodwin L."/>
            <person name="Pitluck S."/>
            <person name="Lowry S."/>
            <person name="Clum A."/>
            <person name="Land M."/>
            <person name="Hauser L."/>
            <person name="Kyrpides N."/>
            <person name="Mikhailova N."/>
            <person name="Whitman W.B."/>
            <person name="Woyke T."/>
        </authorList>
    </citation>
    <scope>NUCLEOTIDE SEQUENCE [LARGE SCALE GENOMIC DNA]</scope>
    <source>
        <strain evidence="2">ATCC BAA-1334 / A3</strain>
    </source>
</reference>
<dbReference type="HOGENOM" id="CLU_1718246_0_0_2"/>
<accession>D7DSM3</accession>
<name>D7DSM3_METV3</name>